<keyword evidence="2" id="KW-1185">Reference proteome</keyword>
<dbReference type="GeneID" id="37036837"/>
<proteinExistence type="predicted"/>
<dbReference type="InParanoid" id="A0A316VMZ2"/>
<dbReference type="EMBL" id="KZ819507">
    <property type="protein sequence ID" value="PWN38999.1"/>
    <property type="molecule type" value="Genomic_DNA"/>
</dbReference>
<evidence type="ECO:0000313" key="2">
    <source>
        <dbReference type="Proteomes" id="UP000245783"/>
    </source>
</evidence>
<dbReference type="AlphaFoldDB" id="A0A316VMZ2"/>
<dbReference type="RefSeq" id="XP_025366159.1">
    <property type="nucleotide sequence ID" value="XM_025514967.1"/>
</dbReference>
<sequence>MGCYGLRIAWRKARTKSLDEFPLDNPPSSGEMAFGAEWLHGGGRLVAMARIRDRTAWLFFGGRHPIQVRKRLRREQACWCLDTAARIQTCSEQGRRRLRQASEDTRFRHELAAETCPSLITRVIKGQQVRDCKYAAGSSGLPPRAAACLNCLARRKRSNAWRKVKAGVRS</sequence>
<dbReference type="Proteomes" id="UP000245783">
    <property type="component" value="Unassembled WGS sequence"/>
</dbReference>
<gene>
    <name evidence="1" type="ORF">IE81DRAFT_326978</name>
</gene>
<protein>
    <submittedName>
        <fullName evidence="1">Uncharacterized protein</fullName>
    </submittedName>
</protein>
<name>A0A316VMZ2_9BASI</name>
<reference evidence="1 2" key="1">
    <citation type="journal article" date="2018" name="Mol. Biol. Evol.">
        <title>Broad Genomic Sampling Reveals a Smut Pathogenic Ancestry of the Fungal Clade Ustilaginomycotina.</title>
        <authorList>
            <person name="Kijpornyongpan T."/>
            <person name="Mondo S.J."/>
            <person name="Barry K."/>
            <person name="Sandor L."/>
            <person name="Lee J."/>
            <person name="Lipzen A."/>
            <person name="Pangilinan J."/>
            <person name="LaButti K."/>
            <person name="Hainaut M."/>
            <person name="Henrissat B."/>
            <person name="Grigoriev I.V."/>
            <person name="Spatafora J.W."/>
            <person name="Aime M.C."/>
        </authorList>
    </citation>
    <scope>NUCLEOTIDE SEQUENCE [LARGE SCALE GENOMIC DNA]</scope>
    <source>
        <strain evidence="1 2">MCA 4658</strain>
    </source>
</reference>
<organism evidence="1 2">
    <name type="scientific">Ceraceosorus guamensis</name>
    <dbReference type="NCBI Taxonomy" id="1522189"/>
    <lineage>
        <taxon>Eukaryota</taxon>
        <taxon>Fungi</taxon>
        <taxon>Dikarya</taxon>
        <taxon>Basidiomycota</taxon>
        <taxon>Ustilaginomycotina</taxon>
        <taxon>Exobasidiomycetes</taxon>
        <taxon>Ceraceosorales</taxon>
        <taxon>Ceraceosoraceae</taxon>
        <taxon>Ceraceosorus</taxon>
    </lineage>
</organism>
<evidence type="ECO:0000313" key="1">
    <source>
        <dbReference type="EMBL" id="PWN38999.1"/>
    </source>
</evidence>
<dbReference type="OrthoDB" id="10506651at2759"/>
<accession>A0A316VMZ2</accession>